<dbReference type="EMBL" id="VHIQ01000001">
    <property type="protein sequence ID" value="TPV35390.1"/>
    <property type="molecule type" value="Genomic_DNA"/>
</dbReference>
<dbReference type="CDD" id="cd06503">
    <property type="entry name" value="ATP-synt_Fo_b"/>
    <property type="match status" value="1"/>
</dbReference>
<dbReference type="AlphaFoldDB" id="A0A506PT38"/>
<dbReference type="Gene3D" id="1.20.5.2950">
    <property type="match status" value="1"/>
</dbReference>
<name>A0A506PT38_9FLAO</name>
<comment type="caution">
    <text evidence="2">The sequence shown here is derived from an EMBL/GenBank/DDBJ whole genome shotgun (WGS) entry which is preliminary data.</text>
</comment>
<organism evidence="2 3">
    <name type="scientific">Paucihalobacter ruber</name>
    <dbReference type="NCBI Taxonomy" id="2567861"/>
    <lineage>
        <taxon>Bacteria</taxon>
        <taxon>Pseudomonadati</taxon>
        <taxon>Bacteroidota</taxon>
        <taxon>Flavobacteriia</taxon>
        <taxon>Flavobacteriales</taxon>
        <taxon>Flavobacteriaceae</taxon>
        <taxon>Paucihalobacter</taxon>
    </lineage>
</organism>
<sequence length="204" mass="23218">MSNSINNLEKLTDQIYQEGIEKAEKQSQKMLQEAEAEKAVILNNAKAEAESILEEAQREAKRLQHSVESELNLKAKQFISDLKAKIEGLLSQKIIETTTKEALADVDFMQSAITDVLKHWKETNDLELILPKGLEDKLNGAFVRRIKELTPNMTITFESTLNGGFRIAKKADNYQISFSDDDFIEIFKSYLSEQTNKVLFKTSQ</sequence>
<proteinExistence type="predicted"/>
<gene>
    <name evidence="2" type="ORF">FJ651_00265</name>
</gene>
<protein>
    <submittedName>
        <fullName evidence="2">V-type ATP synthase subunit E</fullName>
    </submittedName>
</protein>
<evidence type="ECO:0000313" key="2">
    <source>
        <dbReference type="EMBL" id="TPV35390.1"/>
    </source>
</evidence>
<keyword evidence="1" id="KW-0175">Coiled coil</keyword>
<feature type="coiled-coil region" evidence="1">
    <location>
        <begin position="17"/>
        <end position="73"/>
    </location>
</feature>
<dbReference type="RefSeq" id="WP_140988399.1">
    <property type="nucleotide sequence ID" value="NZ_VHIQ01000001.1"/>
</dbReference>
<evidence type="ECO:0000256" key="1">
    <source>
        <dbReference type="SAM" id="Coils"/>
    </source>
</evidence>
<evidence type="ECO:0000313" key="3">
    <source>
        <dbReference type="Proteomes" id="UP000317332"/>
    </source>
</evidence>
<dbReference type="Proteomes" id="UP000317332">
    <property type="component" value="Unassembled WGS sequence"/>
</dbReference>
<reference evidence="2 3" key="1">
    <citation type="submission" date="2019-06" db="EMBL/GenBank/DDBJ databases">
        <title>Flavobacteriaceae Paucihalobacterium erythroidium CWB-1, complete genome.</title>
        <authorList>
            <person name="Wu S."/>
        </authorList>
    </citation>
    <scope>NUCLEOTIDE SEQUENCE [LARGE SCALE GENOMIC DNA]</scope>
    <source>
        <strain evidence="2 3">CWB-1</strain>
    </source>
</reference>
<dbReference type="OrthoDB" id="1093377at2"/>
<accession>A0A506PT38</accession>
<keyword evidence="3" id="KW-1185">Reference proteome</keyword>